<sequence length="108" mass="10975">MPRLVAFPGLPFVLPAHPTGRAAPRPAWPVSAAMSCLIGWSPRDPCSVADIVIADHPPVLRRRAGPGVAGPPVARVVLGRAAGPGVGGVVVRVVLVLFFVPAPPVGTA</sequence>
<dbReference type="AlphaFoldDB" id="A0A9W6RES1"/>
<name>A0A9W6RES1_9ACTN</name>
<protein>
    <submittedName>
        <fullName evidence="1">Uncharacterized protein</fullName>
    </submittedName>
</protein>
<gene>
    <name evidence="1" type="ORF">Airi01_027000</name>
</gene>
<evidence type="ECO:0000313" key="1">
    <source>
        <dbReference type="EMBL" id="GLY74433.1"/>
    </source>
</evidence>
<accession>A0A9W6RES1</accession>
<dbReference type="Proteomes" id="UP001165135">
    <property type="component" value="Unassembled WGS sequence"/>
</dbReference>
<reference evidence="1" key="1">
    <citation type="submission" date="2023-03" db="EMBL/GenBank/DDBJ databases">
        <title>Actinoallomurus iriomotensis NBRC 103681.</title>
        <authorList>
            <person name="Ichikawa N."/>
            <person name="Sato H."/>
            <person name="Tonouchi N."/>
        </authorList>
    </citation>
    <scope>NUCLEOTIDE SEQUENCE</scope>
    <source>
        <strain evidence="1">NBRC 103681</strain>
    </source>
</reference>
<dbReference type="EMBL" id="BSTJ01000003">
    <property type="protein sequence ID" value="GLY74433.1"/>
    <property type="molecule type" value="Genomic_DNA"/>
</dbReference>
<evidence type="ECO:0000313" key="2">
    <source>
        <dbReference type="Proteomes" id="UP001165135"/>
    </source>
</evidence>
<organism evidence="1 2">
    <name type="scientific">Actinoallomurus iriomotensis</name>
    <dbReference type="NCBI Taxonomy" id="478107"/>
    <lineage>
        <taxon>Bacteria</taxon>
        <taxon>Bacillati</taxon>
        <taxon>Actinomycetota</taxon>
        <taxon>Actinomycetes</taxon>
        <taxon>Streptosporangiales</taxon>
        <taxon>Thermomonosporaceae</taxon>
        <taxon>Actinoallomurus</taxon>
    </lineage>
</organism>
<dbReference type="RefSeq" id="WP_285620249.1">
    <property type="nucleotide sequence ID" value="NZ_BSTJ01000003.1"/>
</dbReference>
<comment type="caution">
    <text evidence="1">The sequence shown here is derived from an EMBL/GenBank/DDBJ whole genome shotgun (WGS) entry which is preliminary data.</text>
</comment>
<proteinExistence type="predicted"/>